<gene>
    <name evidence="2" type="ORF">SAMN04488094_101820</name>
</gene>
<dbReference type="Proteomes" id="UP000198728">
    <property type="component" value="Unassembled WGS sequence"/>
</dbReference>
<dbReference type="PANTHER" id="PTHR43685">
    <property type="entry name" value="GLYCOSYLTRANSFERASE"/>
    <property type="match status" value="1"/>
</dbReference>
<dbReference type="RefSeq" id="WP_093359353.1">
    <property type="nucleotide sequence ID" value="NZ_FOLG01000001.1"/>
</dbReference>
<dbReference type="CDD" id="cd06433">
    <property type="entry name" value="GT_2_WfgS_like"/>
    <property type="match status" value="1"/>
</dbReference>
<accession>A0A1I1EJ32</accession>
<dbReference type="SUPFAM" id="SSF53448">
    <property type="entry name" value="Nucleotide-diphospho-sugar transferases"/>
    <property type="match status" value="1"/>
</dbReference>
<dbReference type="STRING" id="441112.SAMN04488094_101820"/>
<evidence type="ECO:0000259" key="1">
    <source>
        <dbReference type="Pfam" id="PF00535"/>
    </source>
</evidence>
<feature type="domain" description="Glycosyltransferase 2-like" evidence="1">
    <location>
        <begin position="4"/>
        <end position="141"/>
    </location>
</feature>
<keyword evidence="3" id="KW-1185">Reference proteome</keyword>
<dbReference type="GO" id="GO:0016740">
    <property type="term" value="F:transferase activity"/>
    <property type="evidence" value="ECO:0007669"/>
    <property type="project" value="UniProtKB-KW"/>
</dbReference>
<proteinExistence type="predicted"/>
<reference evidence="2 3" key="1">
    <citation type="submission" date="2016-10" db="EMBL/GenBank/DDBJ databases">
        <authorList>
            <person name="de Groot N.N."/>
        </authorList>
    </citation>
    <scope>NUCLEOTIDE SEQUENCE [LARGE SCALE GENOMIC DNA]</scope>
    <source>
        <strain evidence="2 3">DSM 19548</strain>
    </source>
</reference>
<dbReference type="InterPro" id="IPR001173">
    <property type="entry name" value="Glyco_trans_2-like"/>
</dbReference>
<dbReference type="Gene3D" id="3.90.550.10">
    <property type="entry name" value="Spore Coat Polysaccharide Biosynthesis Protein SpsA, Chain A"/>
    <property type="match status" value="1"/>
</dbReference>
<dbReference type="InterPro" id="IPR029044">
    <property type="entry name" value="Nucleotide-diphossugar_trans"/>
</dbReference>
<protein>
    <submittedName>
        <fullName evidence="2">Glycosyltransferase</fullName>
    </submittedName>
</protein>
<dbReference type="PANTHER" id="PTHR43685:SF2">
    <property type="entry name" value="GLYCOSYLTRANSFERASE 2-LIKE DOMAIN-CONTAINING PROTEIN"/>
    <property type="match status" value="1"/>
</dbReference>
<evidence type="ECO:0000313" key="3">
    <source>
        <dbReference type="Proteomes" id="UP000198728"/>
    </source>
</evidence>
<dbReference type="Pfam" id="PF00535">
    <property type="entry name" value="Glycos_transf_2"/>
    <property type="match status" value="1"/>
</dbReference>
<dbReference type="AlphaFoldDB" id="A0A1I1EJ32"/>
<name>A0A1I1EJ32_9RHOB</name>
<organism evidence="2 3">
    <name type="scientific">Tropicimonas isoalkanivorans</name>
    <dbReference type="NCBI Taxonomy" id="441112"/>
    <lineage>
        <taxon>Bacteria</taxon>
        <taxon>Pseudomonadati</taxon>
        <taxon>Pseudomonadota</taxon>
        <taxon>Alphaproteobacteria</taxon>
        <taxon>Rhodobacterales</taxon>
        <taxon>Roseobacteraceae</taxon>
        <taxon>Tropicimonas</taxon>
    </lineage>
</organism>
<dbReference type="OrthoDB" id="5291101at2"/>
<dbReference type="InterPro" id="IPR050834">
    <property type="entry name" value="Glycosyltransf_2"/>
</dbReference>
<sequence length="253" mass="27931">MKFSIITATFNRESTVADAIASLQSQTYGDFEHLVQDGASRDATMDVVRATADGRTRAVSEPDAGIYDALNKAIDRATGDAVGLLHSDDMYASDKVLEWVAAAFADPDVDAVYGDLHYVQKNNPGKVVRNWKAGAFTPDRLRAGWMPPHPTLFLRRSVLERLGAYDTSFTIAADYDAVIRYFAEPGFTAVYVPEVFVKMRAGGESNRSLESIVRKSREDYRALRRNGVGGLGVLARKNISKLEQFVVKDFPRA</sequence>
<dbReference type="EMBL" id="FOLG01000001">
    <property type="protein sequence ID" value="SFB86696.1"/>
    <property type="molecule type" value="Genomic_DNA"/>
</dbReference>
<keyword evidence="2" id="KW-0808">Transferase</keyword>
<evidence type="ECO:0000313" key="2">
    <source>
        <dbReference type="EMBL" id="SFB86696.1"/>
    </source>
</evidence>